<gene>
    <name evidence="2" type="ORF">PYH69_03155</name>
</gene>
<dbReference type="RefSeq" id="WP_070045510.1">
    <property type="nucleotide sequence ID" value="NZ_CABIVY010000040.1"/>
</dbReference>
<feature type="compositionally biased region" description="Basic and acidic residues" evidence="1">
    <location>
        <begin position="19"/>
        <end position="35"/>
    </location>
</feature>
<dbReference type="AlphaFoldDB" id="A0AAX3W5I0"/>
<dbReference type="EMBL" id="CP118848">
    <property type="protein sequence ID" value="WHI60642.1"/>
    <property type="molecule type" value="Genomic_DNA"/>
</dbReference>
<evidence type="ECO:0000256" key="1">
    <source>
        <dbReference type="SAM" id="MobiDB-lite"/>
    </source>
</evidence>
<organism evidence="2 3">
    <name type="scientific">Mammaliicoccus lentus</name>
    <name type="common">Staphylococcus lentus</name>
    <dbReference type="NCBI Taxonomy" id="42858"/>
    <lineage>
        <taxon>Bacteria</taxon>
        <taxon>Bacillati</taxon>
        <taxon>Bacillota</taxon>
        <taxon>Bacilli</taxon>
        <taxon>Bacillales</taxon>
        <taxon>Staphylococcaceae</taxon>
        <taxon>Mammaliicoccus</taxon>
    </lineage>
</organism>
<sequence length="41" mass="4883">MSIKDMFKKIKPKEQECCSVEFEEKNDSKDNKEDNNDQSNE</sequence>
<accession>A0AAX3W5I0</accession>
<evidence type="ECO:0000313" key="2">
    <source>
        <dbReference type="EMBL" id="WHI60642.1"/>
    </source>
</evidence>
<feature type="region of interest" description="Disordered" evidence="1">
    <location>
        <begin position="19"/>
        <end position="41"/>
    </location>
</feature>
<dbReference type="Proteomes" id="UP001223261">
    <property type="component" value="Chromosome"/>
</dbReference>
<evidence type="ECO:0000313" key="3">
    <source>
        <dbReference type="Proteomes" id="UP001223261"/>
    </source>
</evidence>
<reference evidence="2" key="1">
    <citation type="journal article" date="2023" name="Antibiotics">
        <title>Prevalence and Molecular Characterization of Methicillin-Resistant Staphylococci (MRS) and Mammaliicocci (MRM) in Dromedary Camels from Algeria: First Detection of SCCmec-mecC Hybrid in Methicillin-Resistant Mammaliicoccus lentus.</title>
        <authorList>
            <person name="Belhout C."/>
            <person name="Boyen F."/>
            <person name="Vereecke N."/>
            <person name="Theuns S."/>
            <person name="Taibi N."/>
            <person name="Stegger M."/>
            <person name="de la Fe-Rodriguez P.Y."/>
            <person name="Bouayad L."/>
            <person name="Elgroud R."/>
            <person name="Butaye P."/>
        </authorList>
    </citation>
    <scope>NUCLEOTIDE SEQUENCE</scope>
    <source>
        <strain evidence="2">7048</strain>
    </source>
</reference>
<name>A0AAX3W5I0_MAMLE</name>
<proteinExistence type="predicted"/>
<protein>
    <submittedName>
        <fullName evidence="2">Alcohol dehydrogenase</fullName>
    </submittedName>
</protein>